<evidence type="ECO:0000313" key="2">
    <source>
        <dbReference type="Proteomes" id="UP000727993"/>
    </source>
</evidence>
<organism evidence="1 2">
    <name type="scientific">Candidatus Neomicrothrix subdominans</name>
    <dbReference type="NCBI Taxonomy" id="2954438"/>
    <lineage>
        <taxon>Bacteria</taxon>
        <taxon>Bacillati</taxon>
        <taxon>Actinomycetota</taxon>
        <taxon>Acidimicrobiia</taxon>
        <taxon>Acidimicrobiales</taxon>
        <taxon>Microthrixaceae</taxon>
        <taxon>Candidatus Neomicrothrix</taxon>
    </lineage>
</organism>
<comment type="caution">
    <text evidence="1">The sequence shown here is derived from an EMBL/GenBank/DDBJ whole genome shotgun (WGS) entry which is preliminary data.</text>
</comment>
<dbReference type="AlphaFoldDB" id="A0A936NH66"/>
<dbReference type="EMBL" id="JADJZA010000011">
    <property type="protein sequence ID" value="MBK9298909.1"/>
    <property type="molecule type" value="Genomic_DNA"/>
</dbReference>
<evidence type="ECO:0000313" key="1">
    <source>
        <dbReference type="EMBL" id="MBK9298909.1"/>
    </source>
</evidence>
<sequence>MSIVAELSALSTALDELTARVVNLADARGSDDEDPIRSDLQEVERHLTQAGRRVAKSLRSLDV</sequence>
<accession>A0A936NH66</accession>
<name>A0A936NH66_9ACTN</name>
<reference evidence="1 2" key="1">
    <citation type="submission" date="2020-10" db="EMBL/GenBank/DDBJ databases">
        <title>Connecting structure to function with the recovery of over 1000 high-quality activated sludge metagenome-assembled genomes encoding full-length rRNA genes using long-read sequencing.</title>
        <authorList>
            <person name="Singleton C.M."/>
            <person name="Petriglieri F."/>
            <person name="Kristensen J.M."/>
            <person name="Kirkegaard R.H."/>
            <person name="Michaelsen T.Y."/>
            <person name="Andersen M.H."/>
            <person name="Karst S.M."/>
            <person name="Dueholm M.S."/>
            <person name="Nielsen P.H."/>
            <person name="Albertsen M."/>
        </authorList>
    </citation>
    <scope>NUCLEOTIDE SEQUENCE [LARGE SCALE GENOMIC DNA]</scope>
    <source>
        <strain evidence="1">Lyne_18-Q3-R50-59_MAXAC.006</strain>
    </source>
</reference>
<dbReference type="Proteomes" id="UP000727993">
    <property type="component" value="Unassembled WGS sequence"/>
</dbReference>
<proteinExistence type="predicted"/>
<gene>
    <name evidence="1" type="ORF">IPN02_19185</name>
</gene>
<protein>
    <submittedName>
        <fullName evidence="1">Uncharacterized protein</fullName>
    </submittedName>
</protein>